<evidence type="ECO:0000313" key="2">
    <source>
        <dbReference type="EMBL" id="EEY64853.1"/>
    </source>
</evidence>
<accession>D0NTA2</accession>
<dbReference type="Proteomes" id="UP000006643">
    <property type="component" value="Unassembled WGS sequence"/>
</dbReference>
<evidence type="ECO:0000256" key="1">
    <source>
        <dbReference type="SAM" id="MobiDB-lite"/>
    </source>
</evidence>
<proteinExistence type="predicted"/>
<dbReference type="EMBL" id="DS028160">
    <property type="protein sequence ID" value="EEY64853.1"/>
    <property type="molecule type" value="Genomic_DNA"/>
</dbReference>
<feature type="region of interest" description="Disordered" evidence="1">
    <location>
        <begin position="89"/>
        <end position="189"/>
    </location>
</feature>
<dbReference type="VEuPathDB" id="FungiDB:PITG_16164"/>
<dbReference type="eggNOG" id="ENOG502RGXM">
    <property type="taxonomic scope" value="Eukaryota"/>
</dbReference>
<evidence type="ECO:0000313" key="3">
    <source>
        <dbReference type="Proteomes" id="UP000006643"/>
    </source>
</evidence>
<reference evidence="3" key="1">
    <citation type="journal article" date="2009" name="Nature">
        <title>Genome sequence and analysis of the Irish potato famine pathogen Phytophthora infestans.</title>
        <authorList>
            <consortium name="The Broad Institute Genome Sequencing Platform"/>
            <person name="Haas B.J."/>
            <person name="Kamoun S."/>
            <person name="Zody M.C."/>
            <person name="Jiang R.H."/>
            <person name="Handsaker R.E."/>
            <person name="Cano L.M."/>
            <person name="Grabherr M."/>
            <person name="Kodira C.D."/>
            <person name="Raffaele S."/>
            <person name="Torto-Alalibo T."/>
            <person name="Bozkurt T.O."/>
            <person name="Ah-Fong A.M."/>
            <person name="Alvarado L."/>
            <person name="Anderson V.L."/>
            <person name="Armstrong M.R."/>
            <person name="Avrova A."/>
            <person name="Baxter L."/>
            <person name="Beynon J."/>
            <person name="Boevink P.C."/>
            <person name="Bollmann S.R."/>
            <person name="Bos J.I."/>
            <person name="Bulone V."/>
            <person name="Cai G."/>
            <person name="Cakir C."/>
            <person name="Carrington J.C."/>
            <person name="Chawner M."/>
            <person name="Conti L."/>
            <person name="Costanzo S."/>
            <person name="Ewan R."/>
            <person name="Fahlgren N."/>
            <person name="Fischbach M.A."/>
            <person name="Fugelstad J."/>
            <person name="Gilroy E.M."/>
            <person name="Gnerre S."/>
            <person name="Green P.J."/>
            <person name="Grenville-Briggs L.J."/>
            <person name="Griffith J."/>
            <person name="Grunwald N.J."/>
            <person name="Horn K."/>
            <person name="Horner N.R."/>
            <person name="Hu C.H."/>
            <person name="Huitema E."/>
            <person name="Jeong D.H."/>
            <person name="Jones A.M."/>
            <person name="Jones J.D."/>
            <person name="Jones R.W."/>
            <person name="Karlsson E.K."/>
            <person name="Kunjeti S.G."/>
            <person name="Lamour K."/>
            <person name="Liu Z."/>
            <person name="Ma L."/>
            <person name="Maclean D."/>
            <person name="Chibucos M.C."/>
            <person name="McDonald H."/>
            <person name="McWalters J."/>
            <person name="Meijer H.J."/>
            <person name="Morgan W."/>
            <person name="Morris P.F."/>
            <person name="Munro C.A."/>
            <person name="O'Neill K."/>
            <person name="Ospina-Giraldo M."/>
            <person name="Pinzon A."/>
            <person name="Pritchard L."/>
            <person name="Ramsahoye B."/>
            <person name="Ren Q."/>
            <person name="Restrepo S."/>
            <person name="Roy S."/>
            <person name="Sadanandom A."/>
            <person name="Savidor A."/>
            <person name="Schornack S."/>
            <person name="Schwartz D.C."/>
            <person name="Schumann U.D."/>
            <person name="Schwessinger B."/>
            <person name="Seyer L."/>
            <person name="Sharpe T."/>
            <person name="Silvar C."/>
            <person name="Song J."/>
            <person name="Studholme D.J."/>
            <person name="Sykes S."/>
            <person name="Thines M."/>
            <person name="van de Vondervoort P.J."/>
            <person name="Phuntumart V."/>
            <person name="Wawra S."/>
            <person name="Weide R."/>
            <person name="Win J."/>
            <person name="Young C."/>
            <person name="Zhou S."/>
            <person name="Fry W."/>
            <person name="Meyers B.C."/>
            <person name="van West P."/>
            <person name="Ristaino J."/>
            <person name="Govers F."/>
            <person name="Birch P.R."/>
            <person name="Whisson S.C."/>
            <person name="Judelson H.S."/>
            <person name="Nusbaum C."/>
        </authorList>
    </citation>
    <scope>NUCLEOTIDE SEQUENCE [LARGE SCALE GENOMIC DNA]</scope>
    <source>
        <strain evidence="3">T30-4</strain>
    </source>
</reference>
<dbReference type="InParanoid" id="D0NTA2"/>
<organism evidence="2 3">
    <name type="scientific">Phytophthora infestans (strain T30-4)</name>
    <name type="common">Potato late blight agent</name>
    <dbReference type="NCBI Taxonomy" id="403677"/>
    <lineage>
        <taxon>Eukaryota</taxon>
        <taxon>Sar</taxon>
        <taxon>Stramenopiles</taxon>
        <taxon>Oomycota</taxon>
        <taxon>Peronosporomycetes</taxon>
        <taxon>Peronosporales</taxon>
        <taxon>Peronosporaceae</taxon>
        <taxon>Phytophthora</taxon>
    </lineage>
</organism>
<dbReference type="GeneID" id="9465352"/>
<dbReference type="RefSeq" id="XP_002897583.1">
    <property type="nucleotide sequence ID" value="XM_002897537.1"/>
</dbReference>
<dbReference type="HOGENOM" id="CLU_1437041_0_0_1"/>
<dbReference type="AlphaFoldDB" id="D0NTA2"/>
<gene>
    <name evidence="2" type="ORF">PITG_16164</name>
</gene>
<feature type="compositionally biased region" description="Polar residues" evidence="1">
    <location>
        <begin position="121"/>
        <end position="151"/>
    </location>
</feature>
<name>D0NTA2_PHYIT</name>
<feature type="compositionally biased region" description="Basic residues" evidence="1">
    <location>
        <begin position="107"/>
        <end position="120"/>
    </location>
</feature>
<dbReference type="KEGG" id="pif:PITG_16164"/>
<keyword evidence="3" id="KW-1185">Reference proteome</keyword>
<protein>
    <submittedName>
        <fullName evidence="2">Uncharacterized protein</fullName>
    </submittedName>
</protein>
<sequence>MGCLGNRLETSEVDDNTNGNTVLATHSSCCVATEELCQTPKKVHARGSQPERSLSSDQCKYPGYCRNKRAFKRNGERHWLCAEHRDHQNTMQRDRYRKTTKKDGKKETKKKTTAIKKRKIQNSTSLSTKNKGSTPASTASIEDSCSSTSRDNVVVEHVELDVPAVSNAQRPRAVEEQGGETDAGNTVSI</sequence>
<dbReference type="OrthoDB" id="129707at2759"/>